<evidence type="ECO:0000256" key="1">
    <source>
        <dbReference type="SAM" id="MobiDB-lite"/>
    </source>
</evidence>
<feature type="compositionally biased region" description="Basic and acidic residues" evidence="1">
    <location>
        <begin position="161"/>
        <end position="170"/>
    </location>
</feature>
<reference evidence="2 3" key="1">
    <citation type="submission" date="2016-04" db="EMBL/GenBank/DDBJ databases">
        <title>Genome analyses suggest a sexual origin of heterokaryosis in a supposedly ancient asexual fungus.</title>
        <authorList>
            <person name="Ropars J."/>
            <person name="Sedzielewska K."/>
            <person name="Noel J."/>
            <person name="Charron P."/>
            <person name="Farinelli L."/>
            <person name="Marton T."/>
            <person name="Kruger M."/>
            <person name="Pelin A."/>
            <person name="Brachmann A."/>
            <person name="Corradi N."/>
        </authorList>
    </citation>
    <scope>NUCLEOTIDE SEQUENCE [LARGE SCALE GENOMIC DNA]</scope>
    <source>
        <strain evidence="2 3">A5</strain>
    </source>
</reference>
<dbReference type="VEuPathDB" id="FungiDB:FUN_005756"/>
<feature type="region of interest" description="Disordered" evidence="1">
    <location>
        <begin position="40"/>
        <end position="142"/>
    </location>
</feature>
<dbReference type="VEuPathDB" id="FungiDB:RhiirA1_440121"/>
<feature type="compositionally biased region" description="Acidic residues" evidence="1">
    <location>
        <begin position="62"/>
        <end position="92"/>
    </location>
</feature>
<protein>
    <submittedName>
        <fullName evidence="2">Uncharacterized protein</fullName>
    </submittedName>
</protein>
<feature type="compositionally biased region" description="Basic and acidic residues" evidence="1">
    <location>
        <begin position="94"/>
        <end position="142"/>
    </location>
</feature>
<gene>
    <name evidence="2" type="ORF">RhiirA5_403665</name>
</gene>
<sequence>MSKFLHGSSERLTQDGFNAIYITEPTKKSKSAASRIKAAGIAQSQSKAAKTNQGRAKTVSGTDEEVNDEFNDEDGGINDEISNEDDEIDFLGEQEVRERQNPHRDRQEQERECQNPHRGRQEQERERQNPLRRRQEQEGREIENRERIKRRRNEREDDQDYREKEDDNYSVDHPDILQLATQMLNMKDNTSQLALAVQQPAHASSTASNEKYRLIDEEIKCLFLRSRFPPGLVFEKLVRKIFPEFETYSSTAKSIIDRCRKSFSDYRYQLRVSIEELVREFQKKLERGGTTTETETQVEITNFISCEVAIKRILNRYFSAVDISEISEISMDKLIEFSRECFSIAWEEKNETNTKAFYNQIKRLDKNTENLEIPSRSGKNFASSLKF</sequence>
<feature type="compositionally biased region" description="Polar residues" evidence="1">
    <location>
        <begin position="42"/>
        <end position="61"/>
    </location>
</feature>
<evidence type="ECO:0000313" key="3">
    <source>
        <dbReference type="Proteomes" id="UP000232722"/>
    </source>
</evidence>
<accession>A0A2N0NXK6</accession>
<name>A0A2N0NXK6_9GLOM</name>
<dbReference type="AlphaFoldDB" id="A0A2N0NXK6"/>
<organism evidence="2 3">
    <name type="scientific">Rhizophagus irregularis</name>
    <dbReference type="NCBI Taxonomy" id="588596"/>
    <lineage>
        <taxon>Eukaryota</taxon>
        <taxon>Fungi</taxon>
        <taxon>Fungi incertae sedis</taxon>
        <taxon>Mucoromycota</taxon>
        <taxon>Glomeromycotina</taxon>
        <taxon>Glomeromycetes</taxon>
        <taxon>Glomerales</taxon>
        <taxon>Glomeraceae</taxon>
        <taxon>Rhizophagus</taxon>
    </lineage>
</organism>
<comment type="caution">
    <text evidence="2">The sequence shown here is derived from an EMBL/GenBank/DDBJ whole genome shotgun (WGS) entry which is preliminary data.</text>
</comment>
<feature type="region of interest" description="Disordered" evidence="1">
    <location>
        <begin position="151"/>
        <end position="170"/>
    </location>
</feature>
<dbReference type="Proteomes" id="UP000232722">
    <property type="component" value="Unassembled WGS sequence"/>
</dbReference>
<dbReference type="VEuPathDB" id="FungiDB:RhiirFUN_015966"/>
<evidence type="ECO:0000313" key="2">
    <source>
        <dbReference type="EMBL" id="PKB99304.1"/>
    </source>
</evidence>
<reference evidence="2 3" key="2">
    <citation type="submission" date="2017-09" db="EMBL/GenBank/DDBJ databases">
        <title>Extensive intraspecific genome diversity in a model arbuscular mycorrhizal fungus.</title>
        <authorList>
            <person name="Chen E.C."/>
            <person name="Morin E."/>
            <person name="Beaudet D."/>
            <person name="Noel J."/>
            <person name="Ndikumana S."/>
            <person name="Charron P."/>
            <person name="St-Onge C."/>
            <person name="Giorgi J."/>
            <person name="Grigoriev I.V."/>
            <person name="Roux C."/>
            <person name="Martin F.M."/>
            <person name="Corradi N."/>
        </authorList>
    </citation>
    <scope>NUCLEOTIDE SEQUENCE [LARGE SCALE GENOMIC DNA]</scope>
    <source>
        <strain evidence="2 3">A5</strain>
    </source>
</reference>
<proteinExistence type="predicted"/>
<dbReference type="EMBL" id="LLXJ01002248">
    <property type="protein sequence ID" value="PKB99304.1"/>
    <property type="molecule type" value="Genomic_DNA"/>
</dbReference>